<dbReference type="STRING" id="1093900.A0A507B110"/>
<dbReference type="InterPro" id="IPR041698">
    <property type="entry name" value="Methyltransf_25"/>
</dbReference>
<gene>
    <name evidence="3" type="ORF">E0L32_000286</name>
</gene>
<evidence type="ECO:0000256" key="1">
    <source>
        <dbReference type="ARBA" id="ARBA00038158"/>
    </source>
</evidence>
<sequence>MASDDYVFTRDYIDNNRINLLHGLWTKTWGYVLHPRIPTDKPDLRVADVGTGTGIWLFDVREQLPPSARLEGFDISFDAVPHAATLPSNVSFRHWNVKEDLPEDLVGAFDIVHVRFLAFVVLDEEIRAVVDRLFKMLKPGGYLQWGEPDLTTLRVDKAGDDVAADSVAALFGLFGTQQGDARMRPGWCAQLGEHFSAAGFADVAADRLEPAPHWSYVFHEAGLMMFELIIPRKEAGGEAMRREVERLLPLAVAETRRGAWVASVRVSVVGRKPAV</sequence>
<proteinExistence type="inferred from homology"/>
<protein>
    <recommendedName>
        <fullName evidence="2">Methyltransferase domain-containing protein</fullName>
    </recommendedName>
</protein>
<dbReference type="PANTHER" id="PTHR43591:SF96">
    <property type="entry name" value="PUTATIVE-RELATED"/>
    <property type="match status" value="1"/>
</dbReference>
<dbReference type="PANTHER" id="PTHR43591">
    <property type="entry name" value="METHYLTRANSFERASE"/>
    <property type="match status" value="1"/>
</dbReference>
<dbReference type="RefSeq" id="XP_030997663.1">
    <property type="nucleotide sequence ID" value="XM_031137095.1"/>
</dbReference>
<evidence type="ECO:0000259" key="2">
    <source>
        <dbReference type="Pfam" id="PF13649"/>
    </source>
</evidence>
<name>A0A507B110_9PEZI</name>
<comment type="caution">
    <text evidence="3">The sequence shown here is derived from an EMBL/GenBank/DDBJ whole genome shotgun (WGS) entry which is preliminary data.</text>
</comment>
<dbReference type="OrthoDB" id="417697at2759"/>
<comment type="similarity">
    <text evidence="1">Belongs to the methyltransferase superfamily. LaeA methyltransferase family.</text>
</comment>
<dbReference type="AlphaFoldDB" id="A0A507B110"/>
<dbReference type="Pfam" id="PF13649">
    <property type="entry name" value="Methyltransf_25"/>
    <property type="match status" value="1"/>
</dbReference>
<dbReference type="GeneID" id="41967733"/>
<evidence type="ECO:0000313" key="3">
    <source>
        <dbReference type="EMBL" id="TPX15952.1"/>
    </source>
</evidence>
<keyword evidence="4" id="KW-1185">Reference proteome</keyword>
<dbReference type="InterPro" id="IPR029063">
    <property type="entry name" value="SAM-dependent_MTases_sf"/>
</dbReference>
<dbReference type="EMBL" id="SKBQ01000001">
    <property type="protein sequence ID" value="TPX15952.1"/>
    <property type="molecule type" value="Genomic_DNA"/>
</dbReference>
<organism evidence="3 4">
    <name type="scientific">Thyridium curvatum</name>
    <dbReference type="NCBI Taxonomy" id="1093900"/>
    <lineage>
        <taxon>Eukaryota</taxon>
        <taxon>Fungi</taxon>
        <taxon>Dikarya</taxon>
        <taxon>Ascomycota</taxon>
        <taxon>Pezizomycotina</taxon>
        <taxon>Sordariomycetes</taxon>
        <taxon>Sordariomycetidae</taxon>
        <taxon>Thyridiales</taxon>
        <taxon>Thyridiaceae</taxon>
        <taxon>Thyridium</taxon>
    </lineage>
</organism>
<evidence type="ECO:0000313" key="4">
    <source>
        <dbReference type="Proteomes" id="UP000319257"/>
    </source>
</evidence>
<reference evidence="3 4" key="1">
    <citation type="submission" date="2019-06" db="EMBL/GenBank/DDBJ databases">
        <title>Draft genome sequence of the filamentous fungus Phialemoniopsis curvata isolated from diesel fuel.</title>
        <authorList>
            <person name="Varaljay V.A."/>
            <person name="Lyon W.J."/>
            <person name="Crouch A.L."/>
            <person name="Drake C.E."/>
            <person name="Hollomon J.M."/>
            <person name="Nadeau L.J."/>
            <person name="Nunn H.S."/>
            <person name="Stevenson B.S."/>
            <person name="Bojanowski C.L."/>
            <person name="Crookes-Goodson W.J."/>
        </authorList>
    </citation>
    <scope>NUCLEOTIDE SEQUENCE [LARGE SCALE GENOMIC DNA]</scope>
    <source>
        <strain evidence="3 4">D216</strain>
    </source>
</reference>
<feature type="domain" description="Methyltransferase" evidence="2">
    <location>
        <begin position="46"/>
        <end position="141"/>
    </location>
</feature>
<dbReference type="InParanoid" id="A0A507B110"/>
<dbReference type="Proteomes" id="UP000319257">
    <property type="component" value="Unassembled WGS sequence"/>
</dbReference>
<dbReference type="Gene3D" id="3.40.50.150">
    <property type="entry name" value="Vaccinia Virus protein VP39"/>
    <property type="match status" value="1"/>
</dbReference>
<dbReference type="SUPFAM" id="SSF53335">
    <property type="entry name" value="S-adenosyl-L-methionine-dependent methyltransferases"/>
    <property type="match status" value="1"/>
</dbReference>
<dbReference type="CDD" id="cd02440">
    <property type="entry name" value="AdoMet_MTases"/>
    <property type="match status" value="1"/>
</dbReference>
<accession>A0A507B110</accession>